<reference evidence="3" key="1">
    <citation type="journal article" date="2019" name="Int. J. Syst. Evol. Microbiol.">
        <title>The Global Catalogue of Microorganisms (GCM) 10K type strain sequencing project: providing services to taxonomists for standard genome sequencing and annotation.</title>
        <authorList>
            <consortium name="The Broad Institute Genomics Platform"/>
            <consortium name="The Broad Institute Genome Sequencing Center for Infectious Disease"/>
            <person name="Wu L."/>
            <person name="Ma J."/>
        </authorList>
    </citation>
    <scope>NUCLEOTIDE SEQUENCE [LARGE SCALE GENOMIC DNA]</scope>
    <source>
        <strain evidence="3">KCTC 32239</strain>
    </source>
</reference>
<gene>
    <name evidence="2" type="ORF">GCM10011613_14850</name>
</gene>
<feature type="transmembrane region" description="Helical" evidence="1">
    <location>
        <begin position="177"/>
        <end position="197"/>
    </location>
</feature>
<keyword evidence="3" id="KW-1185">Reference proteome</keyword>
<comment type="caution">
    <text evidence="2">The sequence shown here is derived from an EMBL/GenBank/DDBJ whole genome shotgun (WGS) entry which is preliminary data.</text>
</comment>
<feature type="transmembrane region" description="Helical" evidence="1">
    <location>
        <begin position="6"/>
        <end position="24"/>
    </location>
</feature>
<feature type="transmembrane region" description="Helical" evidence="1">
    <location>
        <begin position="36"/>
        <end position="54"/>
    </location>
</feature>
<organism evidence="2 3">
    <name type="scientific">Cellvibrio zantedeschiae</name>
    <dbReference type="NCBI Taxonomy" id="1237077"/>
    <lineage>
        <taxon>Bacteria</taxon>
        <taxon>Pseudomonadati</taxon>
        <taxon>Pseudomonadota</taxon>
        <taxon>Gammaproteobacteria</taxon>
        <taxon>Cellvibrionales</taxon>
        <taxon>Cellvibrionaceae</taxon>
        <taxon>Cellvibrio</taxon>
    </lineage>
</organism>
<evidence type="ECO:0000256" key="1">
    <source>
        <dbReference type="SAM" id="Phobius"/>
    </source>
</evidence>
<sequence>MKLYFVGMFILMAAFFLAIGVKVVSSKRPMLVPARIFFVFMALAFSPQLVNFFSMVGSEAGKRMGFILYLNPIMFICLLVFFWIQMKGYVAIGIYDETFRNSLHGSLNKNNIVFEEQLSVVKLISENANLQVAIQSWVGTGQLRLKKSNDAELLKRIVAGMNDYFIEHDIKSNNTTAIFYIIMGVFMVIAAGSFGVII</sequence>
<dbReference type="RefSeq" id="WP_189417167.1">
    <property type="nucleotide sequence ID" value="NZ_BMYZ01000001.1"/>
</dbReference>
<name>A0ABQ3AZE4_9GAMM</name>
<dbReference type="EMBL" id="BMYZ01000001">
    <property type="protein sequence ID" value="GGY71233.1"/>
    <property type="molecule type" value="Genomic_DNA"/>
</dbReference>
<accession>A0ABQ3AZE4</accession>
<keyword evidence="1" id="KW-0812">Transmembrane</keyword>
<evidence type="ECO:0000313" key="3">
    <source>
        <dbReference type="Proteomes" id="UP000619761"/>
    </source>
</evidence>
<dbReference type="Proteomes" id="UP000619761">
    <property type="component" value="Unassembled WGS sequence"/>
</dbReference>
<feature type="transmembrane region" description="Helical" evidence="1">
    <location>
        <begin position="66"/>
        <end position="84"/>
    </location>
</feature>
<protein>
    <submittedName>
        <fullName evidence="2">Uncharacterized protein</fullName>
    </submittedName>
</protein>
<keyword evidence="1" id="KW-1133">Transmembrane helix</keyword>
<proteinExistence type="predicted"/>
<keyword evidence="1" id="KW-0472">Membrane</keyword>
<evidence type="ECO:0000313" key="2">
    <source>
        <dbReference type="EMBL" id="GGY71233.1"/>
    </source>
</evidence>